<dbReference type="PROSITE" id="PS50088">
    <property type="entry name" value="ANK_REPEAT"/>
    <property type="match status" value="1"/>
</dbReference>
<dbReference type="Proteomes" id="UP000031258">
    <property type="component" value="Unassembled WGS sequence"/>
</dbReference>
<evidence type="ECO:0000256" key="3">
    <source>
        <dbReference type="PROSITE-ProRule" id="PRU00023"/>
    </source>
</evidence>
<organism evidence="4 5">
    <name type="scientific">Candidatus Jidaibacter acanthamoebae</name>
    <dbReference type="NCBI Taxonomy" id="86105"/>
    <lineage>
        <taxon>Bacteria</taxon>
        <taxon>Pseudomonadati</taxon>
        <taxon>Pseudomonadota</taxon>
        <taxon>Alphaproteobacteria</taxon>
        <taxon>Rickettsiales</taxon>
        <taxon>Candidatus Midichloriaceae</taxon>
        <taxon>Candidatus Jidaibacter</taxon>
    </lineage>
</organism>
<feature type="non-terminal residue" evidence="4">
    <location>
        <position position="214"/>
    </location>
</feature>
<dbReference type="InterPro" id="IPR036770">
    <property type="entry name" value="Ankyrin_rpt-contain_sf"/>
</dbReference>
<comment type="caution">
    <text evidence="4">The sequence shown here is derived from an EMBL/GenBank/DDBJ whole genome shotgun (WGS) entry which is preliminary data.</text>
</comment>
<dbReference type="Gene3D" id="1.25.40.20">
    <property type="entry name" value="Ankyrin repeat-containing domain"/>
    <property type="match status" value="1"/>
</dbReference>
<keyword evidence="1" id="KW-0677">Repeat</keyword>
<evidence type="ECO:0000256" key="2">
    <source>
        <dbReference type="ARBA" id="ARBA00023043"/>
    </source>
</evidence>
<dbReference type="OrthoDB" id="8960888at2"/>
<dbReference type="STRING" id="86105.NF27_AR00010"/>
<keyword evidence="5" id="KW-1185">Reference proteome</keyword>
<gene>
    <name evidence="4" type="ORF">NF27_AR00010</name>
</gene>
<dbReference type="SUPFAM" id="SSF48403">
    <property type="entry name" value="Ankyrin repeat"/>
    <property type="match status" value="1"/>
</dbReference>
<dbReference type="AlphaFoldDB" id="A0A0C1N1I0"/>
<keyword evidence="2 3" id="KW-0040">ANK repeat</keyword>
<evidence type="ECO:0000256" key="1">
    <source>
        <dbReference type="ARBA" id="ARBA00022737"/>
    </source>
</evidence>
<dbReference type="Pfam" id="PF12796">
    <property type="entry name" value="Ank_2"/>
    <property type="match status" value="1"/>
</dbReference>
<dbReference type="SMART" id="SM00248">
    <property type="entry name" value="ANK"/>
    <property type="match status" value="2"/>
</dbReference>
<sequence>MLKIKSQAILNGNSLIVKDLGRTHEITFTEAQKKTLLEVFKESATERGLSTEVYDYYLGKGTLGFRREVGVIEKTELHKAAESGDLEGVKSILTQGRTDINDQNNEEKDTPLIIAAKHGHIGVVKYLVNQGADVSCLNRQGDDALNISLFINHNIQQVSILTEKYFITEQRLRKLLEVGMVSYSGRADDVTVADIVYEITGNGRLKNWKNDIEL</sequence>
<reference evidence="4 5" key="1">
    <citation type="submission" date="2014-11" db="EMBL/GenBank/DDBJ databases">
        <title>A Rickettsiales Symbiont of Amoebae With Ancient Features.</title>
        <authorList>
            <person name="Schulz F."/>
            <person name="Martijn J."/>
            <person name="Wascher F."/>
            <person name="Kostanjsek R."/>
            <person name="Ettema T.J."/>
            <person name="Horn M."/>
        </authorList>
    </citation>
    <scope>NUCLEOTIDE SEQUENCE [LARGE SCALE GENOMIC DNA]</scope>
    <source>
        <strain evidence="4 5">UWC36</strain>
    </source>
</reference>
<evidence type="ECO:0000313" key="5">
    <source>
        <dbReference type="Proteomes" id="UP000031258"/>
    </source>
</evidence>
<evidence type="ECO:0000313" key="4">
    <source>
        <dbReference type="EMBL" id="KIE06251.1"/>
    </source>
</evidence>
<proteinExistence type="predicted"/>
<dbReference type="PANTHER" id="PTHR24171">
    <property type="entry name" value="ANKYRIN REPEAT DOMAIN-CONTAINING PROTEIN 39-RELATED"/>
    <property type="match status" value="1"/>
</dbReference>
<protein>
    <submittedName>
        <fullName evidence="4">Uncharacterized protein</fullName>
    </submittedName>
</protein>
<name>A0A0C1N1I0_9RICK</name>
<dbReference type="PROSITE" id="PS50297">
    <property type="entry name" value="ANK_REP_REGION"/>
    <property type="match status" value="1"/>
</dbReference>
<feature type="repeat" description="ANK" evidence="3">
    <location>
        <begin position="107"/>
        <end position="139"/>
    </location>
</feature>
<dbReference type="InterPro" id="IPR002110">
    <property type="entry name" value="Ankyrin_rpt"/>
</dbReference>
<dbReference type="RefSeq" id="WP_161791738.1">
    <property type="nucleotide sequence ID" value="NZ_JSWE01000018.1"/>
</dbReference>
<dbReference type="EMBL" id="JSWE01000018">
    <property type="protein sequence ID" value="KIE06251.1"/>
    <property type="molecule type" value="Genomic_DNA"/>
</dbReference>
<accession>A0A0C1N1I0</accession>